<sequence length="272" mass="29955">MELTADVIKQRSGHYDVSLVALLDVSKMRIRYLAQLESCLNLLELSLAHNELRSLEGLPSLPLLRCLHISNNQLTSLDSMPRLPLLEELSVANNQIRSINFTALSTKVQIVDTRFLENLSLTFFPLKLPSLRVLDFSGNPIDSSAESKIAKAFPDLFILNGEALTLTRLLEEISADDFGKSSGTSDDEPLAADLASEHEFGTTDDDDIGVKNFISESTRNLQGWFSTRILVLGCSLTPNWRAAYRVTAAVQGNGGGCRPRSCIFSVTNRIVV</sequence>
<evidence type="ECO:0000313" key="3">
    <source>
        <dbReference type="EMBL" id="EGZ09462.1"/>
    </source>
</evidence>
<dbReference type="InterPro" id="IPR050836">
    <property type="entry name" value="SDS22/Internalin_LRR"/>
</dbReference>
<accession>G5A3W2</accession>
<dbReference type="KEGG" id="psoj:PHYSODRAFT_304993"/>
<evidence type="ECO:0000256" key="2">
    <source>
        <dbReference type="ARBA" id="ARBA00022737"/>
    </source>
</evidence>
<dbReference type="PROSITE" id="PS51450">
    <property type="entry name" value="LRR"/>
    <property type="match status" value="2"/>
</dbReference>
<reference evidence="3 4" key="1">
    <citation type="journal article" date="2006" name="Science">
        <title>Phytophthora genome sequences uncover evolutionary origins and mechanisms of pathogenesis.</title>
        <authorList>
            <person name="Tyler B.M."/>
            <person name="Tripathy S."/>
            <person name="Zhang X."/>
            <person name="Dehal P."/>
            <person name="Jiang R.H."/>
            <person name="Aerts A."/>
            <person name="Arredondo F.D."/>
            <person name="Baxter L."/>
            <person name="Bensasson D."/>
            <person name="Beynon J.L."/>
            <person name="Chapman J."/>
            <person name="Damasceno C.M."/>
            <person name="Dorrance A.E."/>
            <person name="Dou D."/>
            <person name="Dickerman A.W."/>
            <person name="Dubchak I.L."/>
            <person name="Garbelotto M."/>
            <person name="Gijzen M."/>
            <person name="Gordon S.G."/>
            <person name="Govers F."/>
            <person name="Grunwald N.J."/>
            <person name="Huang W."/>
            <person name="Ivors K.L."/>
            <person name="Jones R.W."/>
            <person name="Kamoun S."/>
            <person name="Krampis K."/>
            <person name="Lamour K.H."/>
            <person name="Lee M.K."/>
            <person name="McDonald W.H."/>
            <person name="Medina M."/>
            <person name="Meijer H.J."/>
            <person name="Nordberg E.K."/>
            <person name="Maclean D.J."/>
            <person name="Ospina-Giraldo M.D."/>
            <person name="Morris P.F."/>
            <person name="Phuntumart V."/>
            <person name="Putnam N.H."/>
            <person name="Rash S."/>
            <person name="Rose J.K."/>
            <person name="Sakihama Y."/>
            <person name="Salamov A.A."/>
            <person name="Savidor A."/>
            <person name="Scheuring C.F."/>
            <person name="Smith B.M."/>
            <person name="Sobral B.W."/>
            <person name="Terry A."/>
            <person name="Torto-Alalibo T.A."/>
            <person name="Win J."/>
            <person name="Xu Z."/>
            <person name="Zhang H."/>
            <person name="Grigoriev I.V."/>
            <person name="Rokhsar D.S."/>
            <person name="Boore J.L."/>
        </authorList>
    </citation>
    <scope>NUCLEOTIDE SEQUENCE [LARGE SCALE GENOMIC DNA]</scope>
    <source>
        <strain evidence="3 4">P6497</strain>
    </source>
</reference>
<organism evidence="3 4">
    <name type="scientific">Phytophthora sojae (strain P6497)</name>
    <name type="common">Soybean stem and root rot agent</name>
    <name type="synonym">Phytophthora megasperma f. sp. glycines</name>
    <dbReference type="NCBI Taxonomy" id="1094619"/>
    <lineage>
        <taxon>Eukaryota</taxon>
        <taxon>Sar</taxon>
        <taxon>Stramenopiles</taxon>
        <taxon>Oomycota</taxon>
        <taxon>Peronosporomycetes</taxon>
        <taxon>Peronosporales</taxon>
        <taxon>Peronosporaceae</taxon>
        <taxon>Phytophthora</taxon>
    </lineage>
</organism>
<dbReference type="GeneID" id="20642483"/>
<dbReference type="PANTHER" id="PTHR46652:SF3">
    <property type="entry name" value="LEUCINE-RICH REPEAT-CONTAINING PROTEIN 9"/>
    <property type="match status" value="1"/>
</dbReference>
<dbReference type="Pfam" id="PF13516">
    <property type="entry name" value="LRR_6"/>
    <property type="match status" value="1"/>
</dbReference>
<keyword evidence="1" id="KW-0433">Leucine-rich repeat</keyword>
<dbReference type="InParanoid" id="G5A3W2"/>
<dbReference type="SMR" id="G5A3W2"/>
<dbReference type="SUPFAM" id="SSF52075">
    <property type="entry name" value="Outer arm dynein light chain 1"/>
    <property type="match status" value="1"/>
</dbReference>
<dbReference type="InterPro" id="IPR032675">
    <property type="entry name" value="LRR_dom_sf"/>
</dbReference>
<dbReference type="Proteomes" id="UP000002640">
    <property type="component" value="Unassembled WGS sequence"/>
</dbReference>
<proteinExistence type="predicted"/>
<dbReference type="RefSeq" id="XP_009534323.1">
    <property type="nucleotide sequence ID" value="XM_009536028.1"/>
</dbReference>
<dbReference type="Gene3D" id="3.80.10.10">
    <property type="entry name" value="Ribonuclease Inhibitor"/>
    <property type="match status" value="1"/>
</dbReference>
<keyword evidence="2" id="KW-0677">Repeat</keyword>
<protein>
    <submittedName>
        <fullName evidence="3">Uncharacterized protein</fullName>
    </submittedName>
</protein>
<dbReference type="Pfam" id="PF12799">
    <property type="entry name" value="LRR_4"/>
    <property type="match status" value="1"/>
</dbReference>
<dbReference type="AlphaFoldDB" id="G5A3W2"/>
<gene>
    <name evidence="3" type="ORF">PHYSODRAFT_304993</name>
</gene>
<name>G5A3W2_PHYSP</name>
<keyword evidence="4" id="KW-1185">Reference proteome</keyword>
<dbReference type="EMBL" id="JH159159">
    <property type="protein sequence ID" value="EGZ09462.1"/>
    <property type="molecule type" value="Genomic_DNA"/>
</dbReference>
<dbReference type="InterPro" id="IPR001611">
    <property type="entry name" value="Leu-rich_rpt"/>
</dbReference>
<dbReference type="InterPro" id="IPR025875">
    <property type="entry name" value="Leu-rich_rpt_4"/>
</dbReference>
<dbReference type="PANTHER" id="PTHR46652">
    <property type="entry name" value="LEUCINE-RICH REPEAT AND IQ DOMAIN-CONTAINING PROTEIN 1-RELATED"/>
    <property type="match status" value="1"/>
</dbReference>
<evidence type="ECO:0000256" key="1">
    <source>
        <dbReference type="ARBA" id="ARBA00022614"/>
    </source>
</evidence>
<evidence type="ECO:0000313" key="4">
    <source>
        <dbReference type="Proteomes" id="UP000002640"/>
    </source>
</evidence>